<dbReference type="InterPro" id="IPR036259">
    <property type="entry name" value="MFS_trans_sf"/>
</dbReference>
<sequence length="604" mass="66548">MEKPSGPGPIPAPGLDIKSEAETTIVRDVDVGEMLEVHYTPEEERRVIRKLDFALIPIMGLVYCMQYMDKIALSQATLLNLREDLNLHGQEYSWASTIFYFGYFAWSWMSSYLMVRLPLGKYIGVTVLVWAAVLMCHAATKDFAGLMTVRFFLGVGEAAIGPGFALVIGMFYKREEQPARQAAWFLGNAISNLISGLIAYGIGNVHITTITNWQLLFLVLGTITAALAVPIFLIIPSKPQKAIFLNKTERAIALQRTLKNKTGVNDTGRWRWDHALMTFKDPQTWLFFLYSVSTNLCNGGITSFSGIIINGFGYGRVRSLLMQMPSGASQLVFIFLTTGIATYFKNTRCACMIFNTCAAVAGMTMVWKLDDAHAEARVAGLALTSAFAANMPLSMSLISSNVAGFTKRSLTSAMMFIGYCVGNIAGPQFFYESEEPAYPTGMTAAVSGLSFGVFFIILLLVYYAWENKRRDRLYGLPGQFTESEEVAEGLSNKTDLEIPSFRVNEFTTQVAAHARDVQVHDHAVQVQVHAQVHGQSDPAREAPAAQAQTPALYGADRPQTQDPVRKEEGQEEGQAQNQVLVRDGGDGEEAHGDQEEEDPAVHAD</sequence>
<comment type="caution">
    <text evidence="9">The sequence shown here is derived from an EMBL/GenBank/DDBJ whole genome shotgun (WGS) entry which is preliminary data.</text>
</comment>
<feature type="region of interest" description="Disordered" evidence="7">
    <location>
        <begin position="529"/>
        <end position="604"/>
    </location>
</feature>
<keyword evidence="10" id="KW-1185">Reference proteome</keyword>
<dbReference type="GO" id="GO:0022857">
    <property type="term" value="F:transmembrane transporter activity"/>
    <property type="evidence" value="ECO:0007669"/>
    <property type="project" value="InterPro"/>
</dbReference>
<name>A0A3D8R935_9EURO</name>
<feature type="compositionally biased region" description="Basic and acidic residues" evidence="7">
    <location>
        <begin position="583"/>
        <end position="604"/>
    </location>
</feature>
<dbReference type="InterPro" id="IPR011701">
    <property type="entry name" value="MFS"/>
</dbReference>
<feature type="transmembrane region" description="Helical" evidence="8">
    <location>
        <begin position="93"/>
        <end position="115"/>
    </location>
</feature>
<dbReference type="Pfam" id="PF07690">
    <property type="entry name" value="MFS_1"/>
    <property type="match status" value="1"/>
</dbReference>
<proteinExistence type="inferred from homology"/>
<comment type="subcellular location">
    <subcellularLocation>
        <location evidence="1">Membrane</location>
        <topology evidence="1">Multi-pass membrane protein</topology>
    </subcellularLocation>
</comment>
<organism evidence="9 10">
    <name type="scientific">Aspergillus mulundensis</name>
    <dbReference type="NCBI Taxonomy" id="1810919"/>
    <lineage>
        <taxon>Eukaryota</taxon>
        <taxon>Fungi</taxon>
        <taxon>Dikarya</taxon>
        <taxon>Ascomycota</taxon>
        <taxon>Pezizomycotina</taxon>
        <taxon>Eurotiomycetes</taxon>
        <taxon>Eurotiomycetidae</taxon>
        <taxon>Eurotiales</taxon>
        <taxon>Aspergillaceae</taxon>
        <taxon>Aspergillus</taxon>
        <taxon>Aspergillus subgen. Nidulantes</taxon>
    </lineage>
</organism>
<dbReference type="RefSeq" id="XP_026601066.1">
    <property type="nucleotide sequence ID" value="XM_026750062.1"/>
</dbReference>
<keyword evidence="4 8" id="KW-1133">Transmembrane helix</keyword>
<evidence type="ECO:0000256" key="4">
    <source>
        <dbReference type="ARBA" id="ARBA00022989"/>
    </source>
</evidence>
<evidence type="ECO:0000256" key="6">
    <source>
        <dbReference type="ARBA" id="ARBA00037968"/>
    </source>
</evidence>
<keyword evidence="3 8" id="KW-0812">Transmembrane</keyword>
<evidence type="ECO:0000256" key="3">
    <source>
        <dbReference type="ARBA" id="ARBA00022692"/>
    </source>
</evidence>
<comment type="similarity">
    <text evidence="6">Belongs to the major facilitator superfamily. Allantoate permease family.</text>
</comment>
<feature type="transmembrane region" description="Helical" evidence="8">
    <location>
        <begin position="349"/>
        <end position="367"/>
    </location>
</feature>
<feature type="transmembrane region" description="Helical" evidence="8">
    <location>
        <begin position="442"/>
        <end position="465"/>
    </location>
</feature>
<feature type="transmembrane region" description="Helical" evidence="8">
    <location>
        <begin position="122"/>
        <end position="140"/>
    </location>
</feature>
<feature type="transmembrane region" description="Helical" evidence="8">
    <location>
        <begin position="328"/>
        <end position="344"/>
    </location>
</feature>
<dbReference type="FunFam" id="1.20.1250.20:FF:000064">
    <property type="entry name" value="MFS allantoate transporter"/>
    <property type="match status" value="1"/>
</dbReference>
<dbReference type="AlphaFoldDB" id="A0A3D8R935"/>
<dbReference type="PANTHER" id="PTHR43791:SF103">
    <property type="entry name" value="MAJOR FACILITATOR SUPERFAMILY (MFS) PROFILE DOMAIN-CONTAINING PROTEIN-RELATED"/>
    <property type="match status" value="1"/>
</dbReference>
<keyword evidence="5 8" id="KW-0472">Membrane</keyword>
<feature type="transmembrane region" description="Helical" evidence="8">
    <location>
        <begin position="379"/>
        <end position="398"/>
    </location>
</feature>
<dbReference type="OrthoDB" id="6730379at2759"/>
<dbReference type="PANTHER" id="PTHR43791">
    <property type="entry name" value="PERMEASE-RELATED"/>
    <property type="match status" value="1"/>
</dbReference>
<protein>
    <recommendedName>
        <fullName evidence="11">Major facilitator superfamily (MFS) profile domain-containing protein</fullName>
    </recommendedName>
</protein>
<dbReference type="Gene3D" id="1.20.1250.20">
    <property type="entry name" value="MFS general substrate transporter like domains"/>
    <property type="match status" value="2"/>
</dbReference>
<evidence type="ECO:0008006" key="11">
    <source>
        <dbReference type="Google" id="ProtNLM"/>
    </source>
</evidence>
<feature type="transmembrane region" description="Helical" evidence="8">
    <location>
        <begin position="184"/>
        <end position="203"/>
    </location>
</feature>
<dbReference type="GO" id="GO:0016020">
    <property type="term" value="C:membrane"/>
    <property type="evidence" value="ECO:0007669"/>
    <property type="project" value="UniProtKB-SubCell"/>
</dbReference>
<evidence type="ECO:0000313" key="9">
    <source>
        <dbReference type="EMBL" id="RDW70535.1"/>
    </source>
</evidence>
<evidence type="ECO:0000256" key="5">
    <source>
        <dbReference type="ARBA" id="ARBA00023136"/>
    </source>
</evidence>
<evidence type="ECO:0000256" key="1">
    <source>
        <dbReference type="ARBA" id="ARBA00004141"/>
    </source>
</evidence>
<feature type="transmembrane region" description="Helical" evidence="8">
    <location>
        <begin position="152"/>
        <end position="172"/>
    </location>
</feature>
<accession>A0A3D8R935</accession>
<evidence type="ECO:0000313" key="10">
    <source>
        <dbReference type="Proteomes" id="UP000256690"/>
    </source>
</evidence>
<dbReference type="GeneID" id="38118416"/>
<feature type="transmembrane region" description="Helical" evidence="8">
    <location>
        <begin position="285"/>
        <end position="308"/>
    </location>
</feature>
<evidence type="ECO:0000256" key="8">
    <source>
        <dbReference type="SAM" id="Phobius"/>
    </source>
</evidence>
<dbReference type="EMBL" id="PVWQ01000010">
    <property type="protein sequence ID" value="RDW70535.1"/>
    <property type="molecule type" value="Genomic_DNA"/>
</dbReference>
<evidence type="ECO:0000256" key="7">
    <source>
        <dbReference type="SAM" id="MobiDB-lite"/>
    </source>
</evidence>
<feature type="transmembrane region" description="Helical" evidence="8">
    <location>
        <begin position="410"/>
        <end position="430"/>
    </location>
</feature>
<reference evidence="9 10" key="1">
    <citation type="journal article" date="2018" name="IMA Fungus">
        <title>IMA Genome-F 9: Draft genome sequence of Annulohypoxylon stygium, Aspergillus mulundensis, Berkeleyomyces basicola (syn. Thielaviopsis basicola), Ceratocystis smalleyi, two Cercospora beticola strains, Coleophoma cylindrospora, Fusarium fracticaudum, Phialophora cf. hyalina, and Morchella septimelata.</title>
        <authorList>
            <person name="Wingfield B.D."/>
            <person name="Bills G.F."/>
            <person name="Dong Y."/>
            <person name="Huang W."/>
            <person name="Nel W.J."/>
            <person name="Swalarsk-Parry B.S."/>
            <person name="Vaghefi N."/>
            <person name="Wilken P.M."/>
            <person name="An Z."/>
            <person name="de Beer Z.W."/>
            <person name="De Vos L."/>
            <person name="Chen L."/>
            <person name="Duong T.A."/>
            <person name="Gao Y."/>
            <person name="Hammerbacher A."/>
            <person name="Kikkert J.R."/>
            <person name="Li Y."/>
            <person name="Li H."/>
            <person name="Li K."/>
            <person name="Li Q."/>
            <person name="Liu X."/>
            <person name="Ma X."/>
            <person name="Naidoo K."/>
            <person name="Pethybridge S.J."/>
            <person name="Sun J."/>
            <person name="Steenkamp E.T."/>
            <person name="van der Nest M.A."/>
            <person name="van Wyk S."/>
            <person name="Wingfield M.J."/>
            <person name="Xiong C."/>
            <person name="Yue Q."/>
            <person name="Zhang X."/>
        </authorList>
    </citation>
    <scope>NUCLEOTIDE SEQUENCE [LARGE SCALE GENOMIC DNA]</scope>
    <source>
        <strain evidence="9 10">DSM 5745</strain>
    </source>
</reference>
<feature type="transmembrane region" description="Helical" evidence="8">
    <location>
        <begin position="215"/>
        <end position="235"/>
    </location>
</feature>
<dbReference type="SUPFAM" id="SSF103473">
    <property type="entry name" value="MFS general substrate transporter"/>
    <property type="match status" value="1"/>
</dbReference>
<evidence type="ECO:0000256" key="2">
    <source>
        <dbReference type="ARBA" id="ARBA00022448"/>
    </source>
</evidence>
<dbReference type="Proteomes" id="UP000256690">
    <property type="component" value="Unassembled WGS sequence"/>
</dbReference>
<gene>
    <name evidence="9" type="ORF">DSM5745_08046</name>
</gene>
<dbReference type="STRING" id="1810919.A0A3D8R935"/>
<keyword evidence="2" id="KW-0813">Transport</keyword>